<accession>A0A3M2I289</accession>
<keyword evidence="3" id="KW-1185">Reference proteome</keyword>
<evidence type="ECO:0000313" key="2">
    <source>
        <dbReference type="EMBL" id="RMH93719.1"/>
    </source>
</evidence>
<proteinExistence type="predicted"/>
<gene>
    <name evidence="2" type="ORF">EBB59_03445</name>
</gene>
<name>A0A3M2I289_9GAMM</name>
<dbReference type="Proteomes" id="UP000275012">
    <property type="component" value="Unassembled WGS sequence"/>
</dbReference>
<dbReference type="EMBL" id="RFLY01000004">
    <property type="protein sequence ID" value="RMH93719.1"/>
    <property type="molecule type" value="Genomic_DNA"/>
</dbReference>
<dbReference type="RefSeq" id="WP_122100762.1">
    <property type="nucleotide sequence ID" value="NZ_RFLY01000004.1"/>
</dbReference>
<dbReference type="OrthoDB" id="5987270at2"/>
<keyword evidence="1" id="KW-0812">Transmembrane</keyword>
<sequence>MQHDDPVKELRDMAAYLQKVTGQILTYQAQQKKYLEAQSKKHDQQIHSLSQAAQSVSGSAGMVVSTASRGIREQTRDAIMEGVGQAFGRIRDEANPALRELRDTTAGLAAERRHLAQDRLSFAWIGLACLGIGAVLAAIGSGTYSWAKLKEARQAEQTLGHLRALSALQIARCGENYCANVNLKEKIRHDGKTYYQIVPRPPE</sequence>
<evidence type="ECO:0008006" key="4">
    <source>
        <dbReference type="Google" id="ProtNLM"/>
    </source>
</evidence>
<feature type="transmembrane region" description="Helical" evidence="1">
    <location>
        <begin position="122"/>
        <end position="147"/>
    </location>
</feature>
<dbReference type="AlphaFoldDB" id="A0A3M2I289"/>
<evidence type="ECO:0000256" key="1">
    <source>
        <dbReference type="SAM" id="Phobius"/>
    </source>
</evidence>
<organism evidence="2 3">
    <name type="scientific">Solilutibacter pythonis</name>
    <dbReference type="NCBI Taxonomy" id="2483112"/>
    <lineage>
        <taxon>Bacteria</taxon>
        <taxon>Pseudomonadati</taxon>
        <taxon>Pseudomonadota</taxon>
        <taxon>Gammaproteobacteria</taxon>
        <taxon>Lysobacterales</taxon>
        <taxon>Lysobacteraceae</taxon>
        <taxon>Solilutibacter</taxon>
    </lineage>
</organism>
<evidence type="ECO:0000313" key="3">
    <source>
        <dbReference type="Proteomes" id="UP000275012"/>
    </source>
</evidence>
<protein>
    <recommendedName>
        <fullName evidence="4">Relaxation protein</fullName>
    </recommendedName>
</protein>
<keyword evidence="1" id="KW-1133">Transmembrane helix</keyword>
<reference evidence="2 3" key="1">
    <citation type="submission" date="2018-10" db="EMBL/GenBank/DDBJ databases">
        <title>Proposal of Lysobacter pythonis sp. nov. isolated from royal pythons (Python regius).</title>
        <authorList>
            <person name="Hans-Juergen B."/>
            <person name="Huptas C."/>
            <person name="Sandra B."/>
            <person name="Igor L."/>
            <person name="Joachim S."/>
            <person name="Siegfried S."/>
            <person name="Mareike W."/>
            <person name="Peter K."/>
        </authorList>
    </citation>
    <scope>NUCLEOTIDE SEQUENCE [LARGE SCALE GENOMIC DNA]</scope>
    <source>
        <strain evidence="2 3">4284/11</strain>
    </source>
</reference>
<comment type="caution">
    <text evidence="2">The sequence shown here is derived from an EMBL/GenBank/DDBJ whole genome shotgun (WGS) entry which is preliminary data.</text>
</comment>
<keyword evidence="1" id="KW-0472">Membrane</keyword>